<organism evidence="2">
    <name type="scientific">Kwoniella pini CBS 10737</name>
    <dbReference type="NCBI Taxonomy" id="1296096"/>
    <lineage>
        <taxon>Eukaryota</taxon>
        <taxon>Fungi</taxon>
        <taxon>Dikarya</taxon>
        <taxon>Basidiomycota</taxon>
        <taxon>Agaricomycotina</taxon>
        <taxon>Tremellomycetes</taxon>
        <taxon>Tremellales</taxon>
        <taxon>Cryptococcaceae</taxon>
        <taxon>Kwoniella</taxon>
    </lineage>
</organism>
<keyword evidence="4" id="KW-1185">Reference proteome</keyword>
<dbReference type="EMBL" id="KI894010">
    <property type="protein sequence ID" value="OCF50181.1"/>
    <property type="molecule type" value="Genomic_DNA"/>
</dbReference>
<reference evidence="3" key="2">
    <citation type="submission" date="2013-07" db="EMBL/GenBank/DDBJ databases">
        <authorList>
            <consortium name="The Broad Institute Genome Sequencing Platform"/>
            <person name="Cuomo C."/>
            <person name="Litvintseva A."/>
            <person name="Chen Y."/>
            <person name="Heitman J."/>
            <person name="Sun S."/>
            <person name="Springer D."/>
            <person name="Dromer F."/>
            <person name="Young S.K."/>
            <person name="Zeng Q."/>
            <person name="Gargeya S."/>
            <person name="Fitzgerald M."/>
            <person name="Abouelleil A."/>
            <person name="Alvarado L."/>
            <person name="Berlin A.M."/>
            <person name="Chapman S.B."/>
            <person name="Dewar J."/>
            <person name="Goldberg J."/>
            <person name="Griggs A."/>
            <person name="Gujja S."/>
            <person name="Hansen M."/>
            <person name="Howarth C."/>
            <person name="Imamovic A."/>
            <person name="Larimer J."/>
            <person name="McCowan C."/>
            <person name="Murphy C."/>
            <person name="Pearson M."/>
            <person name="Priest M."/>
            <person name="Roberts A."/>
            <person name="Saif S."/>
            <person name="Shea T."/>
            <person name="Sykes S."/>
            <person name="Wortman J."/>
            <person name="Nusbaum C."/>
            <person name="Birren B."/>
        </authorList>
    </citation>
    <scope>NUCLEOTIDE SEQUENCE</scope>
    <source>
        <strain evidence="3">CBS 10737</strain>
    </source>
</reference>
<evidence type="ECO:0000313" key="4">
    <source>
        <dbReference type="Proteomes" id="UP000094020"/>
    </source>
</evidence>
<evidence type="ECO:0000313" key="3">
    <source>
        <dbReference type="EMBL" id="WWC71642.1"/>
    </source>
</evidence>
<feature type="region of interest" description="Disordered" evidence="1">
    <location>
        <begin position="379"/>
        <end position="422"/>
    </location>
</feature>
<evidence type="ECO:0000313" key="2">
    <source>
        <dbReference type="EMBL" id="OCF50181.1"/>
    </source>
</evidence>
<dbReference type="KEGG" id="kpin:30171869"/>
<evidence type="ECO:0000256" key="1">
    <source>
        <dbReference type="SAM" id="MobiDB-lite"/>
    </source>
</evidence>
<reference evidence="2" key="3">
    <citation type="submission" date="2016-07" db="EMBL/GenBank/DDBJ databases">
        <title>Evolution of pathogenesis and genome organization in the Tremellales.</title>
        <authorList>
            <person name="Cuomo C."/>
            <person name="Litvintseva A."/>
            <person name="Heitman J."/>
            <person name="Chen Y."/>
            <person name="Sun S."/>
            <person name="Springer D."/>
            <person name="Dromer F."/>
            <person name="Young S."/>
            <person name="Zeng Q."/>
            <person name="Chapman S."/>
            <person name="Gujja S."/>
            <person name="Saif S."/>
            <person name="Birren B."/>
        </authorList>
    </citation>
    <scope>NUCLEOTIDE SEQUENCE</scope>
    <source>
        <strain evidence="2">CBS 10737</strain>
    </source>
</reference>
<name>A0A1B9I3X1_9TREE</name>
<protein>
    <submittedName>
        <fullName evidence="2">Uncharacterized protein</fullName>
    </submittedName>
</protein>
<proteinExistence type="predicted"/>
<dbReference type="GeneID" id="30171869"/>
<dbReference type="RefSeq" id="XP_019011400.1">
    <property type="nucleotide sequence ID" value="XM_019155246.1"/>
</dbReference>
<gene>
    <name evidence="2" type="ORF">I206_03500</name>
    <name evidence="3" type="ORF">I206_105600</name>
</gene>
<feature type="compositionally biased region" description="Basic and acidic residues" evidence="1">
    <location>
        <begin position="379"/>
        <end position="394"/>
    </location>
</feature>
<sequence length="422" mass="48659">MSGRKYVLLFPEEQPSATFSSARLSSRHQLLNESDSVIDNSLSLVRVNQLFDTSGQSSSPDAIEPVHNQAQEIAKWWEIISERCHGTTVTDLESVMQILRDDGTFSGTLDREYVEKKIIRHVELFKGNHPLTRALAFSVNTENKISQADRLLDYNNLFNHCNKIEEISLISDCHRERYRQLYHGNVQQLARKYGWRTEPPSDGRPLIYTEMTVDGQEVSYNDTIDPFFDIPNIREYTKENMQKSHLALLDKWMAERDPSNNPMSAADKAKMIKREVESVNKSWESSVKQWDQQARTLTDNDIEKRLKFNNSPLAIADGIGTLITESTLYPEDEKKVDLEAWKAEKNASKEAYTLSLKDFSQRTATRCSLQKELEKKYHVKEETKPHSRWRERLSETLSTLIPRKSQTSESTQMELVPYSGSS</sequence>
<dbReference type="AlphaFoldDB" id="A0A1B9I3X1"/>
<feature type="compositionally biased region" description="Polar residues" evidence="1">
    <location>
        <begin position="395"/>
        <end position="422"/>
    </location>
</feature>
<dbReference type="Proteomes" id="UP000094020">
    <property type="component" value="Chromosome 7"/>
</dbReference>
<accession>A0A1B9I3X1</accession>
<reference evidence="2" key="1">
    <citation type="submission" date="2013-07" db="EMBL/GenBank/DDBJ databases">
        <title>The Genome Sequence of Cryptococcus pinus CBS10737.</title>
        <authorList>
            <consortium name="The Broad Institute Genome Sequencing Platform"/>
            <person name="Cuomo C."/>
            <person name="Litvintseva A."/>
            <person name="Chen Y."/>
            <person name="Heitman J."/>
            <person name="Sun S."/>
            <person name="Springer D."/>
            <person name="Dromer F."/>
            <person name="Young S.K."/>
            <person name="Zeng Q."/>
            <person name="Gargeya S."/>
            <person name="Fitzgerald M."/>
            <person name="Abouelleil A."/>
            <person name="Alvarado L."/>
            <person name="Berlin A.M."/>
            <person name="Chapman S.B."/>
            <person name="Dewar J."/>
            <person name="Goldberg J."/>
            <person name="Griggs A."/>
            <person name="Gujja S."/>
            <person name="Hansen M."/>
            <person name="Howarth C."/>
            <person name="Imamovic A."/>
            <person name="Larimer J."/>
            <person name="McCowan C."/>
            <person name="Murphy C."/>
            <person name="Pearson M."/>
            <person name="Priest M."/>
            <person name="Roberts A."/>
            <person name="Saif S."/>
            <person name="Shea T."/>
            <person name="Sykes S."/>
            <person name="Wortman J."/>
            <person name="Nusbaum C."/>
            <person name="Birren B."/>
        </authorList>
    </citation>
    <scope>NUCLEOTIDE SEQUENCE [LARGE SCALE GENOMIC DNA]</scope>
    <source>
        <strain evidence="2">CBS 10737</strain>
    </source>
</reference>
<reference evidence="3" key="4">
    <citation type="submission" date="2024-02" db="EMBL/GenBank/DDBJ databases">
        <title>Comparative genomics of Cryptococcus and Kwoniella reveals pathogenesis evolution and contrasting modes of karyotype evolution via chromosome fusion or intercentromeric recombination.</title>
        <authorList>
            <person name="Coelho M.A."/>
            <person name="David-Palma M."/>
            <person name="Shea T."/>
            <person name="Bowers K."/>
            <person name="McGinley-Smith S."/>
            <person name="Mohammad A.W."/>
            <person name="Gnirke A."/>
            <person name="Yurkov A.M."/>
            <person name="Nowrousian M."/>
            <person name="Sun S."/>
            <person name="Cuomo C.A."/>
            <person name="Heitman J."/>
        </authorList>
    </citation>
    <scope>NUCLEOTIDE SEQUENCE</scope>
    <source>
        <strain evidence="3">CBS 10737</strain>
    </source>
</reference>
<dbReference type="EMBL" id="CP144525">
    <property type="protein sequence ID" value="WWC71642.1"/>
    <property type="molecule type" value="Genomic_DNA"/>
</dbReference>